<dbReference type="AlphaFoldDB" id="A0A6V7WUZ4"/>
<evidence type="ECO:0000313" key="2">
    <source>
        <dbReference type="Proteomes" id="UP000580250"/>
    </source>
</evidence>
<dbReference type="EMBL" id="CAJEWN010000833">
    <property type="protein sequence ID" value="CAD2190762.1"/>
    <property type="molecule type" value="Genomic_DNA"/>
</dbReference>
<protein>
    <submittedName>
        <fullName evidence="1">Uncharacterized protein</fullName>
    </submittedName>
</protein>
<organism evidence="1 2">
    <name type="scientific">Meloidogyne enterolobii</name>
    <name type="common">Root-knot nematode worm</name>
    <name type="synonym">Meloidogyne mayaguensis</name>
    <dbReference type="NCBI Taxonomy" id="390850"/>
    <lineage>
        <taxon>Eukaryota</taxon>
        <taxon>Metazoa</taxon>
        <taxon>Ecdysozoa</taxon>
        <taxon>Nematoda</taxon>
        <taxon>Chromadorea</taxon>
        <taxon>Rhabditida</taxon>
        <taxon>Tylenchina</taxon>
        <taxon>Tylenchomorpha</taxon>
        <taxon>Tylenchoidea</taxon>
        <taxon>Meloidogynidae</taxon>
        <taxon>Meloidogyninae</taxon>
        <taxon>Meloidogyne</taxon>
    </lineage>
</organism>
<gene>
    <name evidence="1" type="ORF">MENT_LOCUS43578</name>
</gene>
<proteinExistence type="predicted"/>
<name>A0A6V7WUZ4_MELEN</name>
<dbReference type="Proteomes" id="UP000580250">
    <property type="component" value="Unassembled WGS sequence"/>
</dbReference>
<accession>A0A6V7WUZ4</accession>
<evidence type="ECO:0000313" key="1">
    <source>
        <dbReference type="EMBL" id="CAD2190762.1"/>
    </source>
</evidence>
<comment type="caution">
    <text evidence="1">The sequence shown here is derived from an EMBL/GenBank/DDBJ whole genome shotgun (WGS) entry which is preliminary data.</text>
</comment>
<sequence length="55" mass="6074">MSSPSSSNYLSTQNSDISSTFSLRSNLSRSVGSLEGGKQFYKLHSKKNKHNSIFC</sequence>
<reference evidence="1 2" key="1">
    <citation type="submission" date="2020-08" db="EMBL/GenBank/DDBJ databases">
        <authorList>
            <person name="Koutsovoulos G."/>
            <person name="Danchin GJ E."/>
        </authorList>
    </citation>
    <scope>NUCLEOTIDE SEQUENCE [LARGE SCALE GENOMIC DNA]</scope>
</reference>